<organism evidence="4 5">
    <name type="scientific">Grifola frondosa</name>
    <name type="common">Maitake</name>
    <name type="synonym">Polyporus frondosus</name>
    <dbReference type="NCBI Taxonomy" id="5627"/>
    <lineage>
        <taxon>Eukaryota</taxon>
        <taxon>Fungi</taxon>
        <taxon>Dikarya</taxon>
        <taxon>Basidiomycota</taxon>
        <taxon>Agaricomycotina</taxon>
        <taxon>Agaricomycetes</taxon>
        <taxon>Polyporales</taxon>
        <taxon>Grifolaceae</taxon>
        <taxon>Grifola</taxon>
    </lineage>
</organism>
<dbReference type="Pfam" id="PF20152">
    <property type="entry name" value="DUF6534"/>
    <property type="match status" value="1"/>
</dbReference>
<dbReference type="OrthoDB" id="3063206at2759"/>
<proteinExistence type="predicted"/>
<keyword evidence="2" id="KW-0812">Transmembrane</keyword>
<keyword evidence="2" id="KW-0472">Membrane</keyword>
<evidence type="ECO:0000313" key="4">
    <source>
        <dbReference type="EMBL" id="OBZ70136.1"/>
    </source>
</evidence>
<feature type="domain" description="DUF6534" evidence="3">
    <location>
        <begin position="242"/>
        <end position="331"/>
    </location>
</feature>
<dbReference type="Proteomes" id="UP000092993">
    <property type="component" value="Unassembled WGS sequence"/>
</dbReference>
<feature type="region of interest" description="Disordered" evidence="1">
    <location>
        <begin position="378"/>
        <end position="398"/>
    </location>
</feature>
<gene>
    <name evidence="4" type="ORF">A0H81_09814</name>
</gene>
<feature type="transmembrane region" description="Helical" evidence="2">
    <location>
        <begin position="235"/>
        <end position="257"/>
    </location>
</feature>
<keyword evidence="2" id="KW-1133">Transmembrane helix</keyword>
<sequence>MEKVGVPAPRKFHFGACLKIAPIIRLALCILFSCITDIMDERAETLGRAGTSRRARTHKGAERAFWYLLEAMAGPVVHLDSTLGPILIGIALGWVFYACTCGQTGYYFRKYPNDRRFLKFLVLVMWFFDTVTMMLETQFFWYIVIEHHGDSSGIPLVPNSFVAAFFFISLSNCVVQCYFMFNIWRLLDNRWYRLPATTFGICLALTALAGGMGTVKCFQDSRDITVVLNTAEIPASVQQVASIIADAYISISLCLILRDRHTGFKQTNTLLSKLATYAINRGLLTSTIQLLHLLTYLGTLGQVVMIWMVFHVPGSKVYANSLLAVLNVRRHLREGTGSIKEVTSNTLELVNLQSQPNVFTRSKADAQLSQIMFTTEVYRDDGHSDPPSREDDTKAITE</sequence>
<feature type="transmembrane region" description="Helical" evidence="2">
    <location>
        <begin position="120"/>
        <end position="141"/>
    </location>
</feature>
<dbReference type="EMBL" id="LUGG01000014">
    <property type="protein sequence ID" value="OBZ70136.1"/>
    <property type="molecule type" value="Genomic_DNA"/>
</dbReference>
<keyword evidence="5" id="KW-1185">Reference proteome</keyword>
<evidence type="ECO:0000259" key="3">
    <source>
        <dbReference type="Pfam" id="PF20152"/>
    </source>
</evidence>
<dbReference type="PANTHER" id="PTHR40465:SF1">
    <property type="entry name" value="DUF6534 DOMAIN-CONTAINING PROTEIN"/>
    <property type="match status" value="1"/>
</dbReference>
<dbReference type="AlphaFoldDB" id="A0A1C7M146"/>
<protein>
    <recommendedName>
        <fullName evidence="3">DUF6534 domain-containing protein</fullName>
    </recommendedName>
</protein>
<feature type="transmembrane region" description="Helical" evidence="2">
    <location>
        <begin position="85"/>
        <end position="108"/>
    </location>
</feature>
<name>A0A1C7M146_GRIFR</name>
<dbReference type="PANTHER" id="PTHR40465">
    <property type="entry name" value="CHROMOSOME 1, WHOLE GENOME SHOTGUN SEQUENCE"/>
    <property type="match status" value="1"/>
</dbReference>
<feature type="transmembrane region" description="Helical" evidence="2">
    <location>
        <begin position="161"/>
        <end position="184"/>
    </location>
</feature>
<feature type="transmembrane region" description="Helical" evidence="2">
    <location>
        <begin position="20"/>
        <end position="39"/>
    </location>
</feature>
<feature type="transmembrane region" description="Helical" evidence="2">
    <location>
        <begin position="290"/>
        <end position="310"/>
    </location>
</feature>
<dbReference type="OMA" id="WYLLEAM"/>
<dbReference type="InterPro" id="IPR045339">
    <property type="entry name" value="DUF6534"/>
</dbReference>
<comment type="caution">
    <text evidence="4">The sequence shown here is derived from an EMBL/GenBank/DDBJ whole genome shotgun (WGS) entry which is preliminary data.</text>
</comment>
<evidence type="ECO:0000256" key="2">
    <source>
        <dbReference type="SAM" id="Phobius"/>
    </source>
</evidence>
<reference evidence="4 5" key="1">
    <citation type="submission" date="2016-03" db="EMBL/GenBank/DDBJ databases">
        <title>Whole genome sequencing of Grifola frondosa 9006-11.</title>
        <authorList>
            <person name="Min B."/>
            <person name="Park H."/>
            <person name="Kim J.-G."/>
            <person name="Cho H."/>
            <person name="Oh Y.-L."/>
            <person name="Kong W.-S."/>
            <person name="Choi I.-G."/>
        </authorList>
    </citation>
    <scope>NUCLEOTIDE SEQUENCE [LARGE SCALE GENOMIC DNA]</scope>
    <source>
        <strain evidence="4 5">9006-11</strain>
    </source>
</reference>
<evidence type="ECO:0000256" key="1">
    <source>
        <dbReference type="SAM" id="MobiDB-lite"/>
    </source>
</evidence>
<feature type="transmembrane region" description="Helical" evidence="2">
    <location>
        <begin position="196"/>
        <end position="215"/>
    </location>
</feature>
<accession>A0A1C7M146</accession>
<evidence type="ECO:0000313" key="5">
    <source>
        <dbReference type="Proteomes" id="UP000092993"/>
    </source>
</evidence>